<dbReference type="NCBIfam" id="NF008412">
    <property type="entry name" value="PRK11235.1"/>
    <property type="match status" value="1"/>
</dbReference>
<dbReference type="AlphaFoldDB" id="V8FRP5"/>
<dbReference type="InterPro" id="IPR007337">
    <property type="entry name" value="RelB/DinJ"/>
</dbReference>
<proteinExistence type="inferred from homology"/>
<accession>V8FRP5</accession>
<dbReference type="PANTHER" id="PTHR38781">
    <property type="entry name" value="ANTITOXIN DINJ-RELATED"/>
    <property type="match status" value="1"/>
</dbReference>
<sequence length="80" mass="9244">MATLSIRLDDKLKQSAYQALEHLKISPTEAVRLYFQYIADNKRLPIQQTVISDDEAELLQIVRYRLANPEKAIEVTLDNL</sequence>
<gene>
    <name evidence="3" type="ORF">V757_12520</name>
</gene>
<name>V8FRP5_9BURK</name>
<protein>
    <submittedName>
        <fullName evidence="3">Bifunctional antitoxin/transcriptional repressor RelB</fullName>
    </submittedName>
</protein>
<keyword evidence="2" id="KW-1277">Toxin-antitoxin system</keyword>
<dbReference type="EMBL" id="AYSV01000140">
    <property type="protein sequence ID" value="ETD66541.1"/>
    <property type="molecule type" value="Genomic_DNA"/>
</dbReference>
<dbReference type="PANTHER" id="PTHR38781:SF1">
    <property type="entry name" value="ANTITOXIN DINJ-RELATED"/>
    <property type="match status" value="1"/>
</dbReference>
<comment type="caution">
    <text evidence="3">The sequence shown here is derived from an EMBL/GenBank/DDBJ whole genome shotgun (WGS) entry which is preliminary data.</text>
</comment>
<organism evidence="3 4">
    <name type="scientific">Pelistega indica</name>
    <dbReference type="NCBI Taxonomy" id="1414851"/>
    <lineage>
        <taxon>Bacteria</taxon>
        <taxon>Pseudomonadati</taxon>
        <taxon>Pseudomonadota</taxon>
        <taxon>Betaproteobacteria</taxon>
        <taxon>Burkholderiales</taxon>
        <taxon>Alcaligenaceae</taxon>
        <taxon>Pelistega</taxon>
    </lineage>
</organism>
<evidence type="ECO:0000256" key="1">
    <source>
        <dbReference type="ARBA" id="ARBA00010562"/>
    </source>
</evidence>
<evidence type="ECO:0000256" key="2">
    <source>
        <dbReference type="ARBA" id="ARBA00022649"/>
    </source>
</evidence>
<dbReference type="InterPro" id="IPR013321">
    <property type="entry name" value="Arc_rbn_hlx_hlx"/>
</dbReference>
<dbReference type="GO" id="GO:0006355">
    <property type="term" value="P:regulation of DNA-templated transcription"/>
    <property type="evidence" value="ECO:0007669"/>
    <property type="project" value="InterPro"/>
</dbReference>
<evidence type="ECO:0000313" key="3">
    <source>
        <dbReference type="EMBL" id="ETD66541.1"/>
    </source>
</evidence>
<dbReference type="OrthoDB" id="1666683at2"/>
<dbReference type="Proteomes" id="UP000018766">
    <property type="component" value="Unassembled WGS sequence"/>
</dbReference>
<comment type="similarity">
    <text evidence="1">Belongs to the RelB/DinJ antitoxin family.</text>
</comment>
<dbReference type="Pfam" id="PF04221">
    <property type="entry name" value="RelB"/>
    <property type="match status" value="1"/>
</dbReference>
<dbReference type="RefSeq" id="WP_023953411.1">
    <property type="nucleotide sequence ID" value="NZ_AYSV01000140.1"/>
</dbReference>
<dbReference type="Gene3D" id="1.10.1220.10">
    <property type="entry name" value="Met repressor-like"/>
    <property type="match status" value="1"/>
</dbReference>
<reference evidence="3 4" key="1">
    <citation type="submission" date="2013-11" db="EMBL/GenBank/DDBJ databases">
        <title>Genomic analysis of Pelistega sp. HM-7.</title>
        <authorList>
            <person name="Kumbhare S.V."/>
            <person name="Shetty S.A."/>
            <person name="Sharma O."/>
            <person name="Dhotre D.P."/>
        </authorList>
    </citation>
    <scope>NUCLEOTIDE SEQUENCE [LARGE SCALE GENOMIC DNA]</scope>
    <source>
        <strain evidence="3 4">HM-7</strain>
    </source>
</reference>
<keyword evidence="4" id="KW-1185">Reference proteome</keyword>
<dbReference type="GO" id="GO:0006351">
    <property type="term" value="P:DNA-templated transcription"/>
    <property type="evidence" value="ECO:0007669"/>
    <property type="project" value="TreeGrafter"/>
</dbReference>
<evidence type="ECO:0000313" key="4">
    <source>
        <dbReference type="Proteomes" id="UP000018766"/>
    </source>
</evidence>
<dbReference type="NCBIfam" id="TIGR02384">
    <property type="entry name" value="RelB_DinJ"/>
    <property type="match status" value="1"/>
</dbReference>